<protein>
    <submittedName>
        <fullName evidence="1">Uncharacterized protein</fullName>
    </submittedName>
</protein>
<accession>A0A9X2ET11</accession>
<sequence length="61" mass="7271">MTTISLTTISDANLRQHAIFFHQINRLRLPGTKEPTGKTIIVPTIHNFHWHYNLMILKRFW</sequence>
<keyword evidence="2" id="KW-1185">Reference proteome</keyword>
<name>A0A9X2ET11_9GAMM</name>
<organism evidence="1 2">
    <name type="scientific">Microbulbifer okhotskensis</name>
    <dbReference type="NCBI Taxonomy" id="2926617"/>
    <lineage>
        <taxon>Bacteria</taxon>
        <taxon>Pseudomonadati</taxon>
        <taxon>Pseudomonadota</taxon>
        <taxon>Gammaproteobacteria</taxon>
        <taxon>Cellvibrionales</taxon>
        <taxon>Microbulbiferaceae</taxon>
        <taxon>Microbulbifer</taxon>
    </lineage>
</organism>
<dbReference type="AlphaFoldDB" id="A0A9X2ET11"/>
<evidence type="ECO:0000313" key="2">
    <source>
        <dbReference type="Proteomes" id="UP001139028"/>
    </source>
</evidence>
<evidence type="ECO:0000313" key="1">
    <source>
        <dbReference type="EMBL" id="MCO1336950.1"/>
    </source>
</evidence>
<dbReference type="EMBL" id="JALBWM010000250">
    <property type="protein sequence ID" value="MCO1336950.1"/>
    <property type="molecule type" value="Genomic_DNA"/>
</dbReference>
<proteinExistence type="predicted"/>
<dbReference type="Proteomes" id="UP001139028">
    <property type="component" value="Unassembled WGS sequence"/>
</dbReference>
<dbReference type="RefSeq" id="WP_252473047.1">
    <property type="nucleotide sequence ID" value="NZ_JALBWM010000250.1"/>
</dbReference>
<gene>
    <name evidence="1" type="ORF">MO867_21720</name>
</gene>
<reference evidence="1" key="1">
    <citation type="journal article" date="2022" name="Arch. Microbiol.">
        <title>Microbulbifer okhotskensis sp. nov., isolated from a deep bottom sediment of the Okhotsk Sea.</title>
        <authorList>
            <person name="Romanenko L."/>
            <person name="Kurilenko V."/>
            <person name="Otstavnykh N."/>
            <person name="Velansky P."/>
            <person name="Isaeva M."/>
            <person name="Mikhailov V."/>
        </authorList>
    </citation>
    <scope>NUCLEOTIDE SEQUENCE</scope>
    <source>
        <strain evidence="1">OS29</strain>
    </source>
</reference>
<comment type="caution">
    <text evidence="1">The sequence shown here is derived from an EMBL/GenBank/DDBJ whole genome shotgun (WGS) entry which is preliminary data.</text>
</comment>